<keyword evidence="3" id="KW-1185">Reference proteome</keyword>
<evidence type="ECO:0000313" key="2">
    <source>
        <dbReference type="EMBL" id="KAJ6804895.1"/>
    </source>
</evidence>
<comment type="caution">
    <text evidence="2">The sequence shown here is derived from an EMBL/GenBank/DDBJ whole genome shotgun (WGS) entry which is preliminary data.</text>
</comment>
<dbReference type="Proteomes" id="UP001140949">
    <property type="component" value="Unassembled WGS sequence"/>
</dbReference>
<sequence>MIRSLLPFLLRHRRHHHHHQTLTSYSTVTGRCWKKKKKHSNQTPPPDPALLSHAISSLPPRFTPSDLSLALSSLPDPRLAPHLLSWAHHHHPRPSSLSPLPFLTTIKILGRAHLYDDLHSVASLALSLPIPLPEAPPQHHHLLLLRVPHALPRPLRLQPHARLPRPRRPPPPLPPHLQPPPLRPPRPRPPLQLLHPPPLHGHPPCPLPTDARCLRLPGYHHPQLYDPRIRALAARERRAEGIPPDGASL</sequence>
<dbReference type="EMBL" id="JANAVB010035817">
    <property type="protein sequence ID" value="KAJ6804895.1"/>
    <property type="molecule type" value="Genomic_DNA"/>
</dbReference>
<protein>
    <submittedName>
        <fullName evidence="2">Pentatricopeptide repeat-containing protein, mitochondrial</fullName>
    </submittedName>
</protein>
<feature type="compositionally biased region" description="Pro residues" evidence="1">
    <location>
        <begin position="169"/>
        <end position="203"/>
    </location>
</feature>
<reference evidence="2" key="2">
    <citation type="submission" date="2023-04" db="EMBL/GenBank/DDBJ databases">
        <authorList>
            <person name="Bruccoleri R.E."/>
            <person name="Oakeley E.J."/>
            <person name="Faust A.-M."/>
            <person name="Dessus-Babus S."/>
            <person name="Altorfer M."/>
            <person name="Burckhardt D."/>
            <person name="Oertli M."/>
            <person name="Naumann U."/>
            <person name="Petersen F."/>
            <person name="Wong J."/>
        </authorList>
    </citation>
    <scope>NUCLEOTIDE SEQUENCE</scope>
    <source>
        <strain evidence="2">GSM-AAB239-AS_SAM_17_03QT</strain>
        <tissue evidence="2">Leaf</tissue>
    </source>
</reference>
<reference evidence="2" key="1">
    <citation type="journal article" date="2023" name="GigaByte">
        <title>Genome assembly of the bearded iris, Iris pallida Lam.</title>
        <authorList>
            <person name="Bruccoleri R.E."/>
            <person name="Oakeley E.J."/>
            <person name="Faust A.M.E."/>
            <person name="Altorfer M."/>
            <person name="Dessus-Babus S."/>
            <person name="Burckhardt D."/>
            <person name="Oertli M."/>
            <person name="Naumann U."/>
            <person name="Petersen F."/>
            <person name="Wong J."/>
        </authorList>
    </citation>
    <scope>NUCLEOTIDE SEQUENCE</scope>
    <source>
        <strain evidence="2">GSM-AAB239-AS_SAM_17_03QT</strain>
    </source>
</reference>
<evidence type="ECO:0000313" key="3">
    <source>
        <dbReference type="Proteomes" id="UP001140949"/>
    </source>
</evidence>
<feature type="region of interest" description="Disordered" evidence="1">
    <location>
        <begin position="160"/>
        <end position="203"/>
    </location>
</feature>
<dbReference type="AlphaFoldDB" id="A0AAX6EM45"/>
<feature type="region of interest" description="Disordered" evidence="1">
    <location>
        <begin position="33"/>
        <end position="54"/>
    </location>
</feature>
<gene>
    <name evidence="2" type="ORF">M6B38_185300</name>
</gene>
<evidence type="ECO:0000256" key="1">
    <source>
        <dbReference type="SAM" id="MobiDB-lite"/>
    </source>
</evidence>
<accession>A0AAX6EM45</accession>
<organism evidence="2 3">
    <name type="scientific">Iris pallida</name>
    <name type="common">Sweet iris</name>
    <dbReference type="NCBI Taxonomy" id="29817"/>
    <lineage>
        <taxon>Eukaryota</taxon>
        <taxon>Viridiplantae</taxon>
        <taxon>Streptophyta</taxon>
        <taxon>Embryophyta</taxon>
        <taxon>Tracheophyta</taxon>
        <taxon>Spermatophyta</taxon>
        <taxon>Magnoliopsida</taxon>
        <taxon>Liliopsida</taxon>
        <taxon>Asparagales</taxon>
        <taxon>Iridaceae</taxon>
        <taxon>Iridoideae</taxon>
        <taxon>Irideae</taxon>
        <taxon>Iris</taxon>
    </lineage>
</organism>
<proteinExistence type="predicted"/>
<name>A0AAX6EM45_IRIPA</name>